<evidence type="ECO:0000313" key="1">
    <source>
        <dbReference type="EMBL" id="MDX8126737.1"/>
    </source>
</evidence>
<organism evidence="1 2">
    <name type="scientific">Methylomonas defluvii</name>
    <dbReference type="NCBI Taxonomy" id="3045149"/>
    <lineage>
        <taxon>Bacteria</taxon>
        <taxon>Pseudomonadati</taxon>
        <taxon>Pseudomonadota</taxon>
        <taxon>Gammaproteobacteria</taxon>
        <taxon>Methylococcales</taxon>
        <taxon>Methylococcaceae</taxon>
        <taxon>Methylomonas</taxon>
    </lineage>
</organism>
<dbReference type="Gene3D" id="2.60.120.430">
    <property type="entry name" value="Galactose-binding lectin"/>
    <property type="match status" value="1"/>
</dbReference>
<dbReference type="RefSeq" id="WP_319960840.1">
    <property type="nucleotide sequence ID" value="NZ_JAXARY010000003.1"/>
</dbReference>
<reference evidence="1 2" key="1">
    <citation type="submission" date="2023-11" db="EMBL/GenBank/DDBJ databases">
        <authorList>
            <person name="Ouyang M.-Y."/>
        </authorList>
    </citation>
    <scope>NUCLEOTIDE SEQUENCE [LARGE SCALE GENOMIC DNA]</scope>
    <source>
        <strain evidence="1 2">OY6</strain>
    </source>
</reference>
<evidence type="ECO:0000313" key="2">
    <source>
        <dbReference type="Proteomes" id="UP001284537"/>
    </source>
</evidence>
<dbReference type="Proteomes" id="UP001284537">
    <property type="component" value="Unassembled WGS sequence"/>
</dbReference>
<accession>A0ABU4UBC0</accession>
<proteinExistence type="predicted"/>
<name>A0ABU4UBC0_9GAMM</name>
<keyword evidence="2" id="KW-1185">Reference proteome</keyword>
<gene>
    <name evidence="1" type="ORF">QLH52_05550</name>
</gene>
<sequence>MKLEPNHTHQVDVDPHHRYYPTGLDVAVGEKYQFTASGSWRDASHICGPTGWREDWTRYVARFSRLPDYDLFYLCGAIDENEKNNFPIGASAEVTMTANGKLSLFANDLWLFYCNNYRVHDTPMLVDIRRTA</sequence>
<protein>
    <submittedName>
        <fullName evidence="1">Uncharacterized protein</fullName>
    </submittedName>
</protein>
<dbReference type="EMBL" id="JAXARY010000003">
    <property type="protein sequence ID" value="MDX8126737.1"/>
    <property type="molecule type" value="Genomic_DNA"/>
</dbReference>
<comment type="caution">
    <text evidence="1">The sequence shown here is derived from an EMBL/GenBank/DDBJ whole genome shotgun (WGS) entry which is preliminary data.</text>
</comment>